<dbReference type="Proteomes" id="UP000015104">
    <property type="component" value="Unassembled WGS sequence"/>
</dbReference>
<dbReference type="GO" id="GO:0044231">
    <property type="term" value="C:host cell presynaptic membrane"/>
    <property type="evidence" value="ECO:0007669"/>
    <property type="project" value="UniProtKB-KW"/>
</dbReference>
<dbReference type="GO" id="GO:0044218">
    <property type="term" value="C:other organism cell membrane"/>
    <property type="evidence" value="ECO:0007669"/>
    <property type="project" value="UniProtKB-KW"/>
</dbReference>
<evidence type="ECO:0000256" key="7">
    <source>
        <dbReference type="ARBA" id="ARBA00023298"/>
    </source>
</evidence>
<feature type="repeat" description="ANK" evidence="8">
    <location>
        <begin position="106"/>
        <end position="138"/>
    </location>
</feature>
<dbReference type="HOGENOM" id="CLU_646135_0_0_1"/>
<dbReference type="eggNOG" id="KOG0504">
    <property type="taxonomic scope" value="Eukaryota"/>
</dbReference>
<feature type="repeat" description="ANK" evidence="8">
    <location>
        <begin position="139"/>
        <end position="171"/>
    </location>
</feature>
<keyword evidence="7" id="KW-0472">Membrane</keyword>
<dbReference type="Pfam" id="PF12796">
    <property type="entry name" value="Ank_2"/>
    <property type="match status" value="3"/>
</dbReference>
<feature type="repeat" description="ANK" evidence="8">
    <location>
        <begin position="172"/>
        <end position="204"/>
    </location>
</feature>
<comment type="subcellular location">
    <subcellularLocation>
        <location evidence="1">Target cell membrane</location>
    </subcellularLocation>
</comment>
<keyword evidence="5" id="KW-0800">Toxin</keyword>
<dbReference type="PRINTS" id="PR01415">
    <property type="entry name" value="ANKYRIN"/>
</dbReference>
<keyword evidence="3" id="KW-1052">Target cell membrane</keyword>
<sequence length="425" mass="47209">MDATKKPLPLVFGNNEPIPTEVSNKPISELDPWERKVRFIGAIQADDMVTVKAILNENYSNGRFQPEESYTPSEQISAICMAIEKGNLEMVQLMIDHGCSVNHYTSGFSPLHYAATYGQPEIIKLLLKEGADLNALSCHGNNALQLAAQTKSLEAVQLLIDAGSNIEKANANGQTPLAIACINNRLETVEFLLRLGADVNTTDNRGNTPLLHSIDQCLTINHQLVKILLDAGANPDHMNDNGDLALVTAIRRASETNLDGQYAIKELIDHNCALDKVEVGFLKQNAIHVAISRSQDRIIEMLIRAGCDLDIMGIEGYTPLERLVMADNYNMVNLLLNAGAKPELSKKAIEKLSRFRGEERYPLQLLIADWRGRVHSLKHLCRLKFRRYMGRQCGNVIRNHLFMPASPEILTLQLFNLLSKKAAVV</sequence>
<keyword evidence="4" id="KW-0677">Repeat</keyword>
<name>T1JYG8_TETUR</name>
<accession>T1JYG8</accession>
<dbReference type="EMBL" id="CAEY01001107">
    <property type="status" value="NOT_ANNOTATED_CDS"/>
    <property type="molecule type" value="Genomic_DNA"/>
</dbReference>
<keyword evidence="7" id="KW-1053">Target membrane</keyword>
<keyword evidence="5" id="KW-0528">Neurotoxin</keyword>
<dbReference type="Pfam" id="PF07525">
    <property type="entry name" value="SOCS_box"/>
    <property type="match status" value="1"/>
</dbReference>
<feature type="domain" description="SOCS box" evidence="9">
    <location>
        <begin position="374"/>
        <end position="404"/>
    </location>
</feature>
<reference evidence="11" key="1">
    <citation type="submission" date="2011-08" db="EMBL/GenBank/DDBJ databases">
        <authorList>
            <person name="Rombauts S."/>
        </authorList>
    </citation>
    <scope>NUCLEOTIDE SEQUENCE</scope>
    <source>
        <strain evidence="11">London</strain>
    </source>
</reference>
<evidence type="ECO:0000256" key="8">
    <source>
        <dbReference type="PROSITE-ProRule" id="PRU00023"/>
    </source>
</evidence>
<dbReference type="InterPro" id="IPR001496">
    <property type="entry name" value="SOCS_box"/>
</dbReference>
<dbReference type="PROSITE" id="PS50088">
    <property type="entry name" value="ANK_REPEAT"/>
    <property type="match status" value="4"/>
</dbReference>
<evidence type="ECO:0000256" key="1">
    <source>
        <dbReference type="ARBA" id="ARBA00004175"/>
    </source>
</evidence>
<evidence type="ECO:0000256" key="3">
    <source>
        <dbReference type="ARBA" id="ARBA00022537"/>
    </source>
</evidence>
<evidence type="ECO:0000313" key="11">
    <source>
        <dbReference type="Proteomes" id="UP000015104"/>
    </source>
</evidence>
<keyword evidence="11" id="KW-1185">Reference proteome</keyword>
<dbReference type="InterPro" id="IPR002110">
    <property type="entry name" value="Ankyrin_rpt"/>
</dbReference>
<dbReference type="Gene3D" id="1.25.40.20">
    <property type="entry name" value="Ankyrin repeat-containing domain"/>
    <property type="match status" value="3"/>
</dbReference>
<reference evidence="10" key="2">
    <citation type="submission" date="2015-06" db="UniProtKB">
        <authorList>
            <consortium name="EnsemblMetazoa"/>
        </authorList>
    </citation>
    <scope>IDENTIFICATION</scope>
</reference>
<keyword evidence="6 8" id="KW-0040">ANK repeat</keyword>
<dbReference type="SUPFAM" id="SSF48403">
    <property type="entry name" value="Ankyrin repeat"/>
    <property type="match status" value="1"/>
</dbReference>
<feature type="repeat" description="ANK" evidence="8">
    <location>
        <begin position="315"/>
        <end position="347"/>
    </location>
</feature>
<dbReference type="SMART" id="SM00248">
    <property type="entry name" value="ANK"/>
    <property type="match status" value="8"/>
</dbReference>
<evidence type="ECO:0000256" key="2">
    <source>
        <dbReference type="ARBA" id="ARBA00022483"/>
    </source>
</evidence>
<proteinExistence type="predicted"/>
<evidence type="ECO:0000256" key="5">
    <source>
        <dbReference type="ARBA" id="ARBA00023028"/>
    </source>
</evidence>
<keyword evidence="5" id="KW-0638">Presynaptic neurotoxin</keyword>
<evidence type="ECO:0000256" key="6">
    <source>
        <dbReference type="ARBA" id="ARBA00023043"/>
    </source>
</evidence>
<dbReference type="InterPro" id="IPR036770">
    <property type="entry name" value="Ankyrin_rpt-contain_sf"/>
</dbReference>
<dbReference type="PROSITE" id="PS50297">
    <property type="entry name" value="ANK_REP_REGION"/>
    <property type="match status" value="4"/>
</dbReference>
<dbReference type="PANTHER" id="PTHR24126:SF14">
    <property type="entry name" value="ANK_REP_REGION DOMAIN-CONTAINING PROTEIN"/>
    <property type="match status" value="1"/>
</dbReference>
<dbReference type="PANTHER" id="PTHR24126">
    <property type="entry name" value="ANKYRIN REPEAT, PH AND SEC7 DOMAIN CONTAINING PROTEIN SECG-RELATED"/>
    <property type="match status" value="1"/>
</dbReference>
<evidence type="ECO:0000313" key="10">
    <source>
        <dbReference type="EnsemblMetazoa" id="tetur03g00320.1"/>
    </source>
</evidence>
<organism evidence="10 11">
    <name type="scientific">Tetranychus urticae</name>
    <name type="common">Two-spotted spider mite</name>
    <dbReference type="NCBI Taxonomy" id="32264"/>
    <lineage>
        <taxon>Eukaryota</taxon>
        <taxon>Metazoa</taxon>
        <taxon>Ecdysozoa</taxon>
        <taxon>Arthropoda</taxon>
        <taxon>Chelicerata</taxon>
        <taxon>Arachnida</taxon>
        <taxon>Acari</taxon>
        <taxon>Acariformes</taxon>
        <taxon>Trombidiformes</taxon>
        <taxon>Prostigmata</taxon>
        <taxon>Eleutherengona</taxon>
        <taxon>Raphignathae</taxon>
        <taxon>Tetranychoidea</taxon>
        <taxon>Tetranychidae</taxon>
        <taxon>Tetranychus</taxon>
    </lineage>
</organism>
<dbReference type="AlphaFoldDB" id="T1JYG8"/>
<keyword evidence="2" id="KW-0268">Exocytosis</keyword>
<protein>
    <recommendedName>
        <fullName evidence="9">SOCS box domain-containing protein</fullName>
    </recommendedName>
</protein>
<evidence type="ECO:0000259" key="9">
    <source>
        <dbReference type="Pfam" id="PF07525"/>
    </source>
</evidence>
<dbReference type="EnsemblMetazoa" id="tetur03g00320.1">
    <property type="protein sequence ID" value="tetur03g00320.1"/>
    <property type="gene ID" value="tetur03g00320"/>
</dbReference>
<dbReference type="GO" id="GO:0006887">
    <property type="term" value="P:exocytosis"/>
    <property type="evidence" value="ECO:0007669"/>
    <property type="project" value="UniProtKB-KW"/>
</dbReference>
<evidence type="ECO:0000256" key="4">
    <source>
        <dbReference type="ARBA" id="ARBA00022737"/>
    </source>
</evidence>
<dbReference type="STRING" id="32264.T1JYG8"/>